<dbReference type="AlphaFoldDB" id="A0A1Y3AM94"/>
<name>A0A1Y3AM94_EURMA</name>
<keyword evidence="1 3" id="KW-0863">Zinc-finger</keyword>
<dbReference type="EMBL" id="MUJZ01069834">
    <property type="protein sequence ID" value="OTF69559.1"/>
    <property type="molecule type" value="Genomic_DNA"/>
</dbReference>
<dbReference type="SUPFAM" id="SSF57850">
    <property type="entry name" value="RING/U-box"/>
    <property type="match status" value="1"/>
</dbReference>
<feature type="domain" description="RING-type" evidence="4">
    <location>
        <begin position="19"/>
        <end position="64"/>
    </location>
</feature>
<dbReference type="InterPro" id="IPR001841">
    <property type="entry name" value="Znf_RING"/>
</dbReference>
<dbReference type="OrthoDB" id="6414256at2759"/>
<evidence type="ECO:0000256" key="3">
    <source>
        <dbReference type="PROSITE-ProRule" id="PRU00175"/>
    </source>
</evidence>
<evidence type="ECO:0000256" key="2">
    <source>
        <dbReference type="ARBA" id="ARBA00022833"/>
    </source>
</evidence>
<gene>
    <name evidence="5" type="ORF">BLA29_013136</name>
</gene>
<protein>
    <recommendedName>
        <fullName evidence="4">RING-type domain-containing protein</fullName>
    </recommendedName>
</protein>
<reference evidence="5 6" key="1">
    <citation type="submission" date="2017-03" db="EMBL/GenBank/DDBJ databases">
        <title>Genome Survey of Euroglyphus maynei.</title>
        <authorList>
            <person name="Arlian L.G."/>
            <person name="Morgan M.S."/>
            <person name="Rider S.D."/>
        </authorList>
    </citation>
    <scope>NUCLEOTIDE SEQUENCE [LARGE SCALE GENOMIC DNA]</scope>
    <source>
        <strain evidence="5">Arlian Lab</strain>
        <tissue evidence="5">Whole body</tissue>
    </source>
</reference>
<dbReference type="GO" id="GO:0008270">
    <property type="term" value="F:zinc ion binding"/>
    <property type="evidence" value="ECO:0007669"/>
    <property type="project" value="UniProtKB-KW"/>
</dbReference>
<keyword evidence="2" id="KW-0862">Zinc</keyword>
<comment type="caution">
    <text evidence="5">The sequence shown here is derived from an EMBL/GenBank/DDBJ whole genome shotgun (WGS) entry which is preliminary data.</text>
</comment>
<keyword evidence="6" id="KW-1185">Reference proteome</keyword>
<sequence>MNNGENIRSFFNGYCQLDCIICGDKICNKLLHKNRCWALLENCSHYTCISCMKQWRKISQSCPI</sequence>
<evidence type="ECO:0000313" key="6">
    <source>
        <dbReference type="Proteomes" id="UP000194236"/>
    </source>
</evidence>
<evidence type="ECO:0000313" key="5">
    <source>
        <dbReference type="EMBL" id="OTF69559.1"/>
    </source>
</evidence>
<keyword evidence="1 3" id="KW-0479">Metal-binding</keyword>
<dbReference type="PROSITE" id="PS50089">
    <property type="entry name" value="ZF_RING_2"/>
    <property type="match status" value="1"/>
</dbReference>
<accession>A0A1Y3AM94</accession>
<evidence type="ECO:0000259" key="4">
    <source>
        <dbReference type="PROSITE" id="PS50089"/>
    </source>
</evidence>
<organism evidence="5 6">
    <name type="scientific">Euroglyphus maynei</name>
    <name type="common">Mayne's house dust mite</name>
    <dbReference type="NCBI Taxonomy" id="6958"/>
    <lineage>
        <taxon>Eukaryota</taxon>
        <taxon>Metazoa</taxon>
        <taxon>Ecdysozoa</taxon>
        <taxon>Arthropoda</taxon>
        <taxon>Chelicerata</taxon>
        <taxon>Arachnida</taxon>
        <taxon>Acari</taxon>
        <taxon>Acariformes</taxon>
        <taxon>Sarcoptiformes</taxon>
        <taxon>Astigmata</taxon>
        <taxon>Psoroptidia</taxon>
        <taxon>Analgoidea</taxon>
        <taxon>Pyroglyphidae</taxon>
        <taxon>Pyroglyphinae</taxon>
        <taxon>Euroglyphus</taxon>
    </lineage>
</organism>
<evidence type="ECO:0000256" key="1">
    <source>
        <dbReference type="ARBA" id="ARBA00022771"/>
    </source>
</evidence>
<dbReference type="Proteomes" id="UP000194236">
    <property type="component" value="Unassembled WGS sequence"/>
</dbReference>
<proteinExistence type="predicted"/>